<feature type="transmembrane region" description="Helical" evidence="1">
    <location>
        <begin position="42"/>
        <end position="64"/>
    </location>
</feature>
<dbReference type="Pfam" id="PF09527">
    <property type="entry name" value="ATPase_gene1"/>
    <property type="match status" value="1"/>
</dbReference>
<sequence length="102" mass="11492">MPIRKRIALSFKEGRLVSKEINKNSPNDKDNSREKLIRGVGLVSELGFVISFPLVGGVFLGIWLDKRFSSSPKMTLSFLFLGLVIAFSNLFLIISEFSKKKK</sequence>
<evidence type="ECO:0000256" key="1">
    <source>
        <dbReference type="SAM" id="Phobius"/>
    </source>
</evidence>
<protein>
    <recommendedName>
        <fullName evidence="4">F0F1 ATP synthase subunit</fullName>
    </recommendedName>
</protein>
<evidence type="ECO:0000313" key="2">
    <source>
        <dbReference type="EMBL" id="OGG26807.1"/>
    </source>
</evidence>
<dbReference type="AlphaFoldDB" id="A0A1F6ARA6"/>
<dbReference type="EMBL" id="MFJR01000007">
    <property type="protein sequence ID" value="OGG26807.1"/>
    <property type="molecule type" value="Genomic_DNA"/>
</dbReference>
<reference evidence="2 3" key="1">
    <citation type="journal article" date="2016" name="Nat. Commun.">
        <title>Thousands of microbial genomes shed light on interconnected biogeochemical processes in an aquifer system.</title>
        <authorList>
            <person name="Anantharaman K."/>
            <person name="Brown C.T."/>
            <person name="Hug L.A."/>
            <person name="Sharon I."/>
            <person name="Castelle C.J."/>
            <person name="Probst A.J."/>
            <person name="Thomas B.C."/>
            <person name="Singh A."/>
            <person name="Wilkins M.J."/>
            <person name="Karaoz U."/>
            <person name="Brodie E.L."/>
            <person name="Williams K.H."/>
            <person name="Hubbard S.S."/>
            <person name="Banfield J.F."/>
        </authorList>
    </citation>
    <scope>NUCLEOTIDE SEQUENCE [LARGE SCALE GENOMIC DNA]</scope>
</reference>
<organism evidence="2 3">
    <name type="scientific">Candidatus Gottesmanbacteria bacterium RIFCSPLOWO2_01_FULL_39_12b</name>
    <dbReference type="NCBI Taxonomy" id="1798388"/>
    <lineage>
        <taxon>Bacteria</taxon>
        <taxon>Candidatus Gottesmaniibacteriota</taxon>
    </lineage>
</organism>
<evidence type="ECO:0008006" key="4">
    <source>
        <dbReference type="Google" id="ProtNLM"/>
    </source>
</evidence>
<dbReference type="InterPro" id="IPR032820">
    <property type="entry name" value="ATPase_put"/>
</dbReference>
<keyword evidence="1" id="KW-0812">Transmembrane</keyword>
<comment type="caution">
    <text evidence="2">The sequence shown here is derived from an EMBL/GenBank/DDBJ whole genome shotgun (WGS) entry which is preliminary data.</text>
</comment>
<feature type="transmembrane region" description="Helical" evidence="1">
    <location>
        <begin position="76"/>
        <end position="94"/>
    </location>
</feature>
<proteinExistence type="predicted"/>
<keyword evidence="1" id="KW-1133">Transmembrane helix</keyword>
<evidence type="ECO:0000313" key="3">
    <source>
        <dbReference type="Proteomes" id="UP000176609"/>
    </source>
</evidence>
<keyword evidence="1" id="KW-0472">Membrane</keyword>
<name>A0A1F6ARA6_9BACT</name>
<dbReference type="Proteomes" id="UP000176609">
    <property type="component" value="Unassembled WGS sequence"/>
</dbReference>
<accession>A0A1F6ARA6</accession>
<gene>
    <name evidence="2" type="ORF">A2960_01415</name>
</gene>